<feature type="transmembrane region" description="Helical" evidence="1">
    <location>
        <begin position="114"/>
        <end position="141"/>
    </location>
</feature>
<geneLocation type="mitochondrion" evidence="2"/>
<evidence type="ECO:0000313" key="2">
    <source>
        <dbReference type="EMBL" id="AZL92894.1"/>
    </source>
</evidence>
<sequence>MSLAFSVGLVLGLIFILPLMQQGVGLIVVIFSLSILISFVVGFFGYVWYGFSLFLIYVGSLLVMFGYVIAMIPNFLFKHNNFGKFLLLGVFFSFFFSLKMGVSEGLFDVGGFMYSMGGFVVLIGLAFVLLFTLVCVVKICYFSAGSLRPFSL</sequence>
<keyword evidence="1" id="KW-1133">Transmembrane helix</keyword>
<evidence type="ECO:0000256" key="1">
    <source>
        <dbReference type="SAM" id="Phobius"/>
    </source>
</evidence>
<accession>A0A3S5HLL0</accession>
<dbReference type="AlphaFoldDB" id="A0A3S5HLL0"/>
<reference evidence="2" key="1">
    <citation type="submission" date="2018-07" db="EMBL/GenBank/DDBJ databases">
        <title>Mitochondrial genome of Parborlasia corrugatus (Nemertea: Cerebratulidae).</title>
        <authorList>
            <person name="Redak C.A."/>
            <person name="Halanych K.M."/>
        </authorList>
    </citation>
    <scope>NUCLEOTIDE SEQUENCE</scope>
</reference>
<feature type="transmembrane region" description="Helical" evidence="1">
    <location>
        <begin position="82"/>
        <end position="102"/>
    </location>
</feature>
<feature type="transmembrane region" description="Helical" evidence="1">
    <location>
        <begin position="46"/>
        <end position="70"/>
    </location>
</feature>
<feature type="transmembrane region" description="Helical" evidence="1">
    <location>
        <begin position="7"/>
        <end position="40"/>
    </location>
</feature>
<keyword evidence="1" id="KW-0812">Transmembrane</keyword>
<organism evidence="2">
    <name type="scientific">Parborlasia corrugatus</name>
    <name type="common">Antarctic nemertean worm</name>
    <dbReference type="NCBI Taxonomy" id="187802"/>
    <lineage>
        <taxon>Eukaryota</taxon>
        <taxon>Metazoa</taxon>
        <taxon>Spiralia</taxon>
        <taxon>Lophotrochozoa</taxon>
        <taxon>Nemertea</taxon>
        <taxon>Pilidiophora</taxon>
        <taxon>Heteronemertea</taxon>
        <taxon>Lineidae</taxon>
        <taxon>Parborlasia</taxon>
    </lineage>
</organism>
<protein>
    <submittedName>
        <fullName evidence="2">NADH dehydrogenase subunit 6</fullName>
    </submittedName>
</protein>
<gene>
    <name evidence="2" type="primary">nad6</name>
</gene>
<keyword evidence="1" id="KW-0472">Membrane</keyword>
<dbReference type="EMBL" id="MH630149">
    <property type="protein sequence ID" value="AZL92894.1"/>
    <property type="molecule type" value="Genomic_DNA"/>
</dbReference>
<name>A0A3S5HLL0_PARCG</name>
<proteinExistence type="predicted"/>
<keyword evidence="2" id="KW-0496">Mitochondrion</keyword>